<organism evidence="1 2">
    <name type="scientific">Manihot esculenta</name>
    <name type="common">Cassava</name>
    <name type="synonym">Jatropha manihot</name>
    <dbReference type="NCBI Taxonomy" id="3983"/>
    <lineage>
        <taxon>Eukaryota</taxon>
        <taxon>Viridiplantae</taxon>
        <taxon>Streptophyta</taxon>
        <taxon>Embryophyta</taxon>
        <taxon>Tracheophyta</taxon>
        <taxon>Spermatophyta</taxon>
        <taxon>Magnoliopsida</taxon>
        <taxon>eudicotyledons</taxon>
        <taxon>Gunneridae</taxon>
        <taxon>Pentapetalae</taxon>
        <taxon>rosids</taxon>
        <taxon>fabids</taxon>
        <taxon>Malpighiales</taxon>
        <taxon>Euphorbiaceae</taxon>
        <taxon>Crotonoideae</taxon>
        <taxon>Manihoteae</taxon>
        <taxon>Manihot</taxon>
    </lineage>
</organism>
<reference evidence="2" key="1">
    <citation type="journal article" date="2016" name="Nat. Biotechnol.">
        <title>Sequencing wild and cultivated cassava and related species reveals extensive interspecific hybridization and genetic diversity.</title>
        <authorList>
            <person name="Bredeson J.V."/>
            <person name="Lyons J.B."/>
            <person name="Prochnik S.E."/>
            <person name="Wu G.A."/>
            <person name="Ha C.M."/>
            <person name="Edsinger-Gonzales E."/>
            <person name="Grimwood J."/>
            <person name="Schmutz J."/>
            <person name="Rabbi I.Y."/>
            <person name="Egesi C."/>
            <person name="Nauluvula P."/>
            <person name="Lebot V."/>
            <person name="Ndunguru J."/>
            <person name="Mkamilo G."/>
            <person name="Bart R.S."/>
            <person name="Setter T.L."/>
            <person name="Gleadow R.M."/>
            <person name="Kulakow P."/>
            <person name="Ferguson M.E."/>
            <person name="Rounsley S."/>
            <person name="Rokhsar D.S."/>
        </authorList>
    </citation>
    <scope>NUCLEOTIDE SEQUENCE [LARGE SCALE GENOMIC DNA]</scope>
    <source>
        <strain evidence="2">cv. AM560-2</strain>
    </source>
</reference>
<dbReference type="EMBL" id="CM004393">
    <property type="protein sequence ID" value="KAG8650259.1"/>
    <property type="molecule type" value="Genomic_DNA"/>
</dbReference>
<dbReference type="Proteomes" id="UP000091857">
    <property type="component" value="Chromosome 7"/>
</dbReference>
<name>A0ACB7HE27_MANES</name>
<sequence>MEKAQLVFVPAPAMGHLVSAVETAKLLLSRCHSLSITVLIFNNSVVTSKVHNYVDSQIASSSNRLRFIYLPRDETGISSFSSLIEKQKPHVKESVMKITESGSSVESPRLVGFIVDMFCTAMIDVANEFGVPSYIFYTSGAAFLNFMLHVQKIHDEENFNPTEFNASDGELQVPGLVNSFPSKAMPTAILSKQWFPPLLENTRRYGEAKGVIINTFFELESHAIESFKDPPIYPVGPILDVRSNGRNTNQEIMQWLDDQPPSSVVFLCFGSNGSFSKDQVKEIACALENSGHRFLWSLRRPPAPGFLESPSDYEDLQEVLPEGFLERTSGIGKVIGWAPQVAVLAHPATGGFVSHSGWNSILESIWFGVPVATWPMYAEQQFNAFQMVIELGLAVEIKMDYRNDSGEIVKCDQIERGIRCLMKHDSDRRKKVKEMSEKSRGALMEGGSSYCWLDNLIKDMIK</sequence>
<evidence type="ECO:0000313" key="1">
    <source>
        <dbReference type="EMBL" id="KAG8650259.1"/>
    </source>
</evidence>
<gene>
    <name evidence="1" type="ORF">MANES_07G018400v8</name>
</gene>
<proteinExistence type="predicted"/>
<comment type="caution">
    <text evidence="1">The sequence shown here is derived from an EMBL/GenBank/DDBJ whole genome shotgun (WGS) entry which is preliminary data.</text>
</comment>
<keyword evidence="2" id="KW-1185">Reference proteome</keyword>
<evidence type="ECO:0000313" key="2">
    <source>
        <dbReference type="Proteomes" id="UP000091857"/>
    </source>
</evidence>
<accession>A0ACB7HE27</accession>
<protein>
    <submittedName>
        <fullName evidence="1">Uncharacterized protein</fullName>
    </submittedName>
</protein>